<keyword evidence="3" id="KW-1185">Reference proteome</keyword>
<accession>A0A4U8UMD6</accession>
<organism evidence="2 3">
    <name type="scientific">Steinernema carpocapsae</name>
    <name type="common">Entomopathogenic nematode</name>
    <dbReference type="NCBI Taxonomy" id="34508"/>
    <lineage>
        <taxon>Eukaryota</taxon>
        <taxon>Metazoa</taxon>
        <taxon>Ecdysozoa</taxon>
        <taxon>Nematoda</taxon>
        <taxon>Chromadorea</taxon>
        <taxon>Rhabditida</taxon>
        <taxon>Tylenchina</taxon>
        <taxon>Panagrolaimomorpha</taxon>
        <taxon>Strongyloidoidea</taxon>
        <taxon>Steinernematidae</taxon>
        <taxon>Steinernema</taxon>
    </lineage>
</organism>
<gene>
    <name evidence="2" type="ORF">L596_001654</name>
</gene>
<reference evidence="2 3" key="1">
    <citation type="journal article" date="2015" name="Genome Biol.">
        <title>Comparative genomics of Steinernema reveals deeply conserved gene regulatory networks.</title>
        <authorList>
            <person name="Dillman A.R."/>
            <person name="Macchietto M."/>
            <person name="Porter C.F."/>
            <person name="Rogers A."/>
            <person name="Williams B."/>
            <person name="Antoshechkin I."/>
            <person name="Lee M.M."/>
            <person name="Goodwin Z."/>
            <person name="Lu X."/>
            <person name="Lewis E.E."/>
            <person name="Goodrich-Blair H."/>
            <person name="Stock S.P."/>
            <person name="Adams B.J."/>
            <person name="Sternberg P.W."/>
            <person name="Mortazavi A."/>
        </authorList>
    </citation>
    <scope>NUCLEOTIDE SEQUENCE [LARGE SCALE GENOMIC DNA]</scope>
    <source>
        <strain evidence="2 3">ALL</strain>
    </source>
</reference>
<name>A0A4U8UMD6_STECR</name>
<evidence type="ECO:0000256" key="1">
    <source>
        <dbReference type="SAM" id="SignalP"/>
    </source>
</evidence>
<feature type="signal peptide" evidence="1">
    <location>
        <begin position="1"/>
        <end position="19"/>
    </location>
</feature>
<reference evidence="2 3" key="2">
    <citation type="journal article" date="2019" name="G3 (Bethesda)">
        <title>Hybrid Assembly of the Genome of the Entomopathogenic Nematode Steinernema carpocapsae Identifies the X-Chromosome.</title>
        <authorList>
            <person name="Serra L."/>
            <person name="Macchietto M."/>
            <person name="Macias-Munoz A."/>
            <person name="McGill C.J."/>
            <person name="Rodriguez I.M."/>
            <person name="Rodriguez B."/>
            <person name="Murad R."/>
            <person name="Mortazavi A."/>
        </authorList>
    </citation>
    <scope>NUCLEOTIDE SEQUENCE [LARGE SCALE GENOMIC DNA]</scope>
    <source>
        <strain evidence="2 3">ALL</strain>
    </source>
</reference>
<dbReference type="AlphaFoldDB" id="A0A4U8UMD6"/>
<protein>
    <submittedName>
        <fullName evidence="2">Uncharacterized protein</fullName>
    </submittedName>
</protein>
<proteinExistence type="predicted"/>
<evidence type="ECO:0000313" key="2">
    <source>
        <dbReference type="EMBL" id="TMS33981.1"/>
    </source>
</evidence>
<keyword evidence="1" id="KW-0732">Signal</keyword>
<comment type="caution">
    <text evidence="2">The sequence shown here is derived from an EMBL/GenBank/DDBJ whole genome shotgun (WGS) entry which is preliminary data.</text>
</comment>
<dbReference type="EMBL" id="CM016762">
    <property type="protein sequence ID" value="TMS33981.1"/>
    <property type="molecule type" value="Genomic_DNA"/>
</dbReference>
<dbReference type="Proteomes" id="UP000298663">
    <property type="component" value="Chromosome X"/>
</dbReference>
<dbReference type="EMBL" id="AZBU02000001">
    <property type="protein sequence ID" value="TMS33981.1"/>
    <property type="molecule type" value="Genomic_DNA"/>
</dbReference>
<feature type="chain" id="PRO_5020413804" evidence="1">
    <location>
        <begin position="20"/>
        <end position="129"/>
    </location>
</feature>
<evidence type="ECO:0000313" key="3">
    <source>
        <dbReference type="Proteomes" id="UP000298663"/>
    </source>
</evidence>
<sequence>MNFFVVFLTLTSALKLSFALSCFDHENVRLDLVKLFAGLRFQGAVTLLNSTGIKFCSIVSSLRGERPIQVALDENADLIERYNVFFAKQSELYEIDLLCFMEVNLLSSTVLDKSIYRHTTSRLSVCPTS</sequence>